<dbReference type="RefSeq" id="WP_010881720.1">
    <property type="nucleotide sequence ID" value="NC_010741.1"/>
</dbReference>
<dbReference type="AlphaFoldDB" id="A0A0H3BK63"/>
<accession>A0A0H3BK63</accession>
<dbReference type="Pfam" id="PF23552">
    <property type="entry name" value="ParB_C"/>
    <property type="match status" value="1"/>
</dbReference>
<protein>
    <submittedName>
        <fullName evidence="6">Chromosome partitioning protein</fullName>
    </submittedName>
</protein>
<evidence type="ECO:0000256" key="3">
    <source>
        <dbReference type="ARBA" id="ARBA00023125"/>
    </source>
</evidence>
<evidence type="ECO:0000259" key="5">
    <source>
        <dbReference type="SMART" id="SM00470"/>
    </source>
</evidence>
<dbReference type="InterPro" id="IPR003115">
    <property type="entry name" value="ParB_N"/>
</dbReference>
<feature type="domain" description="ParB-like N-terminal" evidence="5">
    <location>
        <begin position="33"/>
        <end position="123"/>
    </location>
</feature>
<dbReference type="GO" id="GO:0045881">
    <property type="term" value="P:positive regulation of sporulation resulting in formation of a cellular spore"/>
    <property type="evidence" value="ECO:0007669"/>
    <property type="project" value="TreeGrafter"/>
</dbReference>
<dbReference type="SUPFAM" id="SSF109709">
    <property type="entry name" value="KorB DNA-binding domain-like"/>
    <property type="match status" value="1"/>
</dbReference>
<dbReference type="InterPro" id="IPR004437">
    <property type="entry name" value="ParB/RepB/Spo0J"/>
</dbReference>
<evidence type="ECO:0000313" key="7">
    <source>
        <dbReference type="Proteomes" id="UP000001202"/>
    </source>
</evidence>
<dbReference type="GeneID" id="93876065"/>
<evidence type="ECO:0000256" key="4">
    <source>
        <dbReference type="SAM" id="MobiDB-lite"/>
    </source>
</evidence>
<dbReference type="SUPFAM" id="SSF110849">
    <property type="entry name" value="ParB/Sulfiredoxin"/>
    <property type="match status" value="1"/>
</dbReference>
<dbReference type="EMBL" id="CP000805">
    <property type="protein sequence ID" value="ACD70698.1"/>
    <property type="molecule type" value="Genomic_DNA"/>
</dbReference>
<dbReference type="InterPro" id="IPR036086">
    <property type="entry name" value="ParB/Sulfiredoxin_sf"/>
</dbReference>
<name>A0A0H3BK63_TREPS</name>
<dbReference type="Gene3D" id="1.10.10.2830">
    <property type="match status" value="1"/>
</dbReference>
<evidence type="ECO:0000313" key="6">
    <source>
        <dbReference type="EMBL" id="ACD70698.1"/>
    </source>
</evidence>
<dbReference type="GO" id="GO:0003677">
    <property type="term" value="F:DNA binding"/>
    <property type="evidence" value="ECO:0007669"/>
    <property type="project" value="UniProtKB-KW"/>
</dbReference>
<dbReference type="GO" id="GO:0005694">
    <property type="term" value="C:chromosome"/>
    <property type="evidence" value="ECO:0007669"/>
    <property type="project" value="TreeGrafter"/>
</dbReference>
<dbReference type="KEGG" id="tpp:TPASS_0271"/>
<evidence type="ECO:0000256" key="1">
    <source>
        <dbReference type="ARBA" id="ARBA00006295"/>
    </source>
</evidence>
<evidence type="ECO:0000256" key="2">
    <source>
        <dbReference type="ARBA" id="ARBA00022829"/>
    </source>
</evidence>
<dbReference type="InterPro" id="IPR050336">
    <property type="entry name" value="Chromosome_partition/occlusion"/>
</dbReference>
<proteinExistence type="inferred from homology"/>
<reference evidence="6 7" key="1">
    <citation type="journal article" date="2008" name="BMC Microbiol.">
        <title>Complete genome sequence of Treponema pallidum ssp. pallidum strain SS14 determined with oligonucleotide arrays.</title>
        <authorList>
            <person name="Matejkova P."/>
            <person name="Strouhal M."/>
            <person name="Smajs D."/>
            <person name="Norris S.J."/>
            <person name="Palzkill T."/>
            <person name="Petrosino J.F."/>
            <person name="Sodergren E."/>
            <person name="Norton J.E."/>
            <person name="Singh J."/>
            <person name="Richmond T.A."/>
            <person name="Molla M.N."/>
            <person name="Albert T.J."/>
            <person name="Weinstock G.M."/>
        </authorList>
    </citation>
    <scope>NUCLEOTIDE SEQUENCE [LARGE SCALE GENOMIC DNA]</scope>
    <source>
        <strain evidence="6 7">SS14</strain>
    </source>
</reference>
<feature type="compositionally biased region" description="Low complexity" evidence="4">
    <location>
        <begin position="242"/>
        <end position="252"/>
    </location>
</feature>
<dbReference type="CDD" id="cd16393">
    <property type="entry name" value="SPO0J_N"/>
    <property type="match status" value="1"/>
</dbReference>
<dbReference type="PATRIC" id="fig|455434.6.peg.276"/>
<dbReference type="PANTHER" id="PTHR33375:SF1">
    <property type="entry name" value="CHROMOSOME-PARTITIONING PROTEIN PARB-RELATED"/>
    <property type="match status" value="1"/>
</dbReference>
<dbReference type="Pfam" id="PF02195">
    <property type="entry name" value="ParB_N"/>
    <property type="match status" value="1"/>
</dbReference>
<dbReference type="PANTHER" id="PTHR33375">
    <property type="entry name" value="CHROMOSOME-PARTITIONING PROTEIN PARB-RELATED"/>
    <property type="match status" value="1"/>
</dbReference>
<dbReference type="Gene3D" id="3.90.1530.30">
    <property type="match status" value="1"/>
</dbReference>
<keyword evidence="2" id="KW-0159">Chromosome partition</keyword>
<dbReference type="Proteomes" id="UP000001202">
    <property type="component" value="Chromosome"/>
</dbReference>
<comment type="similarity">
    <text evidence="1">Belongs to the ParB family.</text>
</comment>
<dbReference type="FunFam" id="1.10.10.2830:FF:000001">
    <property type="entry name" value="Chromosome partitioning protein ParB"/>
    <property type="match status" value="1"/>
</dbReference>
<dbReference type="SMART" id="SM00470">
    <property type="entry name" value="ParB"/>
    <property type="match status" value="1"/>
</dbReference>
<dbReference type="FunFam" id="3.90.1530.30:FF:000001">
    <property type="entry name" value="Chromosome partitioning protein ParB"/>
    <property type="match status" value="1"/>
</dbReference>
<dbReference type="NCBIfam" id="TIGR00180">
    <property type="entry name" value="parB_part"/>
    <property type="match status" value="1"/>
</dbReference>
<organism evidence="6 7">
    <name type="scientific">Treponema pallidum subsp. pallidum (strain SS14)</name>
    <dbReference type="NCBI Taxonomy" id="455434"/>
    <lineage>
        <taxon>Bacteria</taxon>
        <taxon>Pseudomonadati</taxon>
        <taxon>Spirochaetota</taxon>
        <taxon>Spirochaetia</taxon>
        <taxon>Spirochaetales</taxon>
        <taxon>Treponemataceae</taxon>
        <taxon>Treponema</taxon>
    </lineage>
</organism>
<sequence>MGKDKLGKGIDALLQESSDRYDVRDSGGVQTVHYLDPTLLQANPHQARRTFAQESLEELAASIREHGVIQPVLAEKNQDGSWVIIAGERRTRAAILAGLNRIPVIVRTCDHEKKLAIALIENVQRENLNPLEEARAYQHIMDLGNLSHEELAQRVGKNRSTITNALRLLKLPPEVQQSLSSRTLSAGHARALLSLTDMQLCVSVAQYVVTHALSVRAAEECVACLNRGGSLHDYAGARAHTAASSPSPGGSATDITRLPPSSPSTDAQLDARIRNADIADIEQQLLEQLGTKVRISGNLQRGRIEITYFSQAELERLYGLLKAH</sequence>
<keyword evidence="3" id="KW-0238">DNA-binding</keyword>
<dbReference type="SMR" id="A0A0H3BK63"/>
<feature type="region of interest" description="Disordered" evidence="4">
    <location>
        <begin position="240"/>
        <end position="266"/>
    </location>
</feature>
<dbReference type="InterPro" id="IPR057240">
    <property type="entry name" value="ParB_dimer_C"/>
</dbReference>
<dbReference type="Pfam" id="PF17762">
    <property type="entry name" value="HTH_ParB"/>
    <property type="match status" value="1"/>
</dbReference>
<gene>
    <name evidence="6" type="primary">parB</name>
    <name evidence="6" type="ordered locus">TPASS_0271</name>
</gene>
<dbReference type="GO" id="GO:0007059">
    <property type="term" value="P:chromosome segregation"/>
    <property type="evidence" value="ECO:0007669"/>
    <property type="project" value="UniProtKB-KW"/>
</dbReference>
<dbReference type="InterPro" id="IPR041468">
    <property type="entry name" value="HTH_ParB/Spo0J"/>
</dbReference>